<reference evidence="1 2" key="1">
    <citation type="submission" date="2016-07" db="EMBL/GenBank/DDBJ databases">
        <authorList>
            <person name="Modlin R.L."/>
            <person name="Cheng L.S."/>
            <person name="Marinelli L.J."/>
            <person name="Grosset N."/>
            <person name="Gautier M."/>
            <person name="Fitz-Gibbon S."/>
            <person name="Pellegrini M."/>
            <person name="Bowman C.A."/>
            <person name="Russell D.A."/>
            <person name="Jacobs-Sera D."/>
            <person name="Hatfull G.F."/>
        </authorList>
    </citation>
    <scope>NUCLEOTIDE SEQUENCE [LARGE SCALE GENOMIC DNA]</scope>
</reference>
<protein>
    <submittedName>
        <fullName evidence="1">Tail assembly chaperone</fullName>
    </submittedName>
</protein>
<name>A0A1D8ET68_9CAUD</name>
<proteinExistence type="predicted"/>
<sequence>MAMATKTVETDEYDFDSWSDSDEEKAIEAVATSIKVPHIIVENSFVGRFPSGQIVKVPLRVPVEIADIADQEANPVDQLRAILDKLGDKKATETILSQGLLETVAFANSYFMTIQKIAGGEPPPIIWAARLIRDNRVEAAASLRQYGASLSAIGTERQTWGETCVLLEAASSDTSTPLGAKLAGWAFPASVAEILLLSAAIGDPDVARKVMPWEMADAQRRAEASKPSQIEIDQATAELDEEIIFATQME</sequence>
<accession>A0A1D8ET68</accession>
<evidence type="ECO:0000313" key="2">
    <source>
        <dbReference type="Proteomes" id="UP000223795"/>
    </source>
</evidence>
<dbReference type="EMBL" id="KX620748">
    <property type="protein sequence ID" value="AOT24253.1"/>
    <property type="molecule type" value="Genomic_DNA"/>
</dbReference>
<keyword evidence="2" id="KW-1185">Reference proteome</keyword>
<dbReference type="RefSeq" id="YP_009596761.1">
    <property type="nucleotide sequence ID" value="NC_041890.1"/>
</dbReference>
<dbReference type="Proteomes" id="UP000223795">
    <property type="component" value="Segment"/>
</dbReference>
<evidence type="ECO:0000313" key="1">
    <source>
        <dbReference type="EMBL" id="AOT24253.1"/>
    </source>
</evidence>
<dbReference type="GeneID" id="40072360"/>
<dbReference type="KEGG" id="vg:40072360"/>
<gene>
    <name evidence="1" type="primary">14</name>
    <name evidence="1" type="ORF">ANATOLE_14</name>
</gene>
<organism evidence="1 2">
    <name type="scientific">Propionibacterium phage Anatole</name>
    <dbReference type="NCBI Taxonomy" id="1897531"/>
    <lineage>
        <taxon>Viruses</taxon>
        <taxon>Duplodnaviria</taxon>
        <taxon>Heunggongvirae</taxon>
        <taxon>Uroviricota</taxon>
        <taxon>Caudoviricetes</taxon>
        <taxon>Anatolevirus</taxon>
        <taxon>Anatolevirus anatole</taxon>
    </lineage>
</organism>
<dbReference type="OrthoDB" id="29974at10239"/>